<protein>
    <recommendedName>
        <fullName evidence="4">TonB-dependent receptor</fullName>
    </recommendedName>
</protein>
<organism evidence="2 3">
    <name type="scientific">Chitinophaga agri</name>
    <dbReference type="NCBI Taxonomy" id="2703787"/>
    <lineage>
        <taxon>Bacteria</taxon>
        <taxon>Pseudomonadati</taxon>
        <taxon>Bacteroidota</taxon>
        <taxon>Chitinophagia</taxon>
        <taxon>Chitinophagales</taxon>
        <taxon>Chitinophagaceae</taxon>
        <taxon>Chitinophaga</taxon>
    </lineage>
</organism>
<dbReference type="EMBL" id="CP048113">
    <property type="protein sequence ID" value="QHS63416.1"/>
    <property type="molecule type" value="Genomic_DNA"/>
</dbReference>
<feature type="signal peptide" evidence="1">
    <location>
        <begin position="1"/>
        <end position="18"/>
    </location>
</feature>
<reference evidence="2 3" key="1">
    <citation type="submission" date="2020-01" db="EMBL/GenBank/DDBJ databases">
        <title>Complete genome sequence of Chitinophaga sp. H33E-04 isolated from quinoa roots.</title>
        <authorList>
            <person name="Weon H.-Y."/>
            <person name="Lee S.A."/>
        </authorList>
    </citation>
    <scope>NUCLEOTIDE SEQUENCE [LARGE SCALE GENOMIC DNA]</scope>
    <source>
        <strain evidence="2 3">H33E-04</strain>
    </source>
</reference>
<gene>
    <name evidence="2" type="ORF">GWR21_28660</name>
</gene>
<dbReference type="AlphaFoldDB" id="A0A6B9ZN30"/>
<evidence type="ECO:0000313" key="2">
    <source>
        <dbReference type="EMBL" id="QHS63416.1"/>
    </source>
</evidence>
<dbReference type="RefSeq" id="WP_162335132.1">
    <property type="nucleotide sequence ID" value="NZ_CP048113.1"/>
</dbReference>
<evidence type="ECO:0000256" key="1">
    <source>
        <dbReference type="SAM" id="SignalP"/>
    </source>
</evidence>
<evidence type="ECO:0008006" key="4">
    <source>
        <dbReference type="Google" id="ProtNLM"/>
    </source>
</evidence>
<dbReference type="KEGG" id="chih:GWR21_28660"/>
<proteinExistence type="predicted"/>
<evidence type="ECO:0000313" key="3">
    <source>
        <dbReference type="Proteomes" id="UP000476411"/>
    </source>
</evidence>
<sequence length="597" mass="66405">MKLHRYLLFFITTSTWLANVTVVQGQALDAFSAKKGVTINGSLNASTTSYAANGIESRRDPFAWYLNGNLNINLFGYDAPFSFSYSNQGKNYAQPFNQFRFAPSYKWARLYVGSTSMNFSNYTLAGHMFNGVGLELTPPKWHISAMYGTLLKAVPFDVLVPESYSRASFERKGQGLKVAYQDNGNTYGVSLFHAKDDGSSLPYIPDDATITPRENLAVAFNVRQTIIQRVFVDLEYSVSALNRDVRGEKNAFDSSRGTSNLLSHFLSPTNNTRYFDAIQAGLGYTGSFYTVQLRYERVAPDFITLGAYNVVNDMRNITVAPSFKLFNGMVNLSANAGMQVNNLDNSKSTDAKRWVANVNANITAGQHWVLNGGYSNFSNYTRIRPQTDPYFNNPLDTLDFYQVNNTYNGMVMYHTGDKDRQQAITFNTSYQYASDRSSNDSTGPALSKFFTSNLSYAYSLPPKDLTMSASVNYYKNAAAGLSTTFIGPGVNINKQFLEKTLRTGVSAVYNVTEATSTVGEGQAIRTNSTLFNTGLNINYSPKSKQSETTTDTEGRKKLFNKQTHTIGANVSWVLRGATVNQRGYNELTSTLNYTYSF</sequence>
<accession>A0A6B9ZN30</accession>
<feature type="chain" id="PRO_5025348532" description="TonB-dependent receptor" evidence="1">
    <location>
        <begin position="19"/>
        <end position="597"/>
    </location>
</feature>
<name>A0A6B9ZN30_9BACT</name>
<dbReference type="Proteomes" id="UP000476411">
    <property type="component" value="Chromosome"/>
</dbReference>
<keyword evidence="3" id="KW-1185">Reference proteome</keyword>
<keyword evidence="1" id="KW-0732">Signal</keyword>